<keyword evidence="5 12" id="KW-0418">Kinase</keyword>
<feature type="domain" description="CBM2" evidence="11">
    <location>
        <begin position="376"/>
        <end position="479"/>
    </location>
</feature>
<evidence type="ECO:0000256" key="7">
    <source>
        <dbReference type="PROSITE-ProRule" id="PRU10141"/>
    </source>
</evidence>
<keyword evidence="9" id="KW-1133">Transmembrane helix</keyword>
<dbReference type="InterPro" id="IPR011009">
    <property type="entry name" value="Kinase-like_dom_sf"/>
</dbReference>
<evidence type="ECO:0000256" key="1">
    <source>
        <dbReference type="ARBA" id="ARBA00012513"/>
    </source>
</evidence>
<dbReference type="InterPro" id="IPR001919">
    <property type="entry name" value="CBD2"/>
</dbReference>
<dbReference type="SUPFAM" id="SSF56112">
    <property type="entry name" value="Protein kinase-like (PK-like)"/>
    <property type="match status" value="1"/>
</dbReference>
<evidence type="ECO:0000256" key="4">
    <source>
        <dbReference type="ARBA" id="ARBA00022741"/>
    </source>
</evidence>
<keyword evidence="9" id="KW-0472">Membrane</keyword>
<dbReference type="Proteomes" id="UP000552097">
    <property type="component" value="Unassembled WGS sequence"/>
</dbReference>
<dbReference type="PROSITE" id="PS50011">
    <property type="entry name" value="PROTEIN_KINASE_DOM"/>
    <property type="match status" value="1"/>
</dbReference>
<keyword evidence="3" id="KW-0808">Transferase</keyword>
<sequence length="481" mass="49858">MSERDEVIAGRYRLVALVGRGAGGVVWRARDERLGRAVAIKFLGAGSGDSPDAVSRTLREGRVAARLRHPHAVTVHDVVEHGGKPCLVMEYLPSRTLAELIDERGPLPEALVAGVGWQVASALTAAHAVGIVHRDVSTFNILLADDGTAKIADFGIARAIGEGTVTDARAIVGTPAFLAPEVAAGEDAVFASDVYSLGATLYAALEGHPPFGTTDNPYALLRRVSEAEVAPLRFPGPLGDVLMRVLRREPMERPTMAEMHDLLGAVVEGRALPGAEAAESVSVPAAEPVRDTMPLVMPRRAPWRRISVAMVGAVALVVGGVVVVNALRGDESDDRALSGPTSRTSTSATASSTSASASVAPTSAVSTSDDSPDTNSATSSAECAADFAVTTTWPGGYQAVVTVRNAAERPLGGWTVSWPQPAGHVISNLWNGSFTAESGSVRVTNADHNAKLPVDGSTSFGFTANGPVTLQPDVTCSSGQG</sequence>
<protein>
    <recommendedName>
        <fullName evidence="1">non-specific serine/threonine protein kinase</fullName>
        <ecNumber evidence="1">2.7.11.1</ecNumber>
    </recommendedName>
</protein>
<organism evidence="12 13">
    <name type="scientific">Saccharothrix ecbatanensis</name>
    <dbReference type="NCBI Taxonomy" id="1105145"/>
    <lineage>
        <taxon>Bacteria</taxon>
        <taxon>Bacillati</taxon>
        <taxon>Actinomycetota</taxon>
        <taxon>Actinomycetes</taxon>
        <taxon>Pseudonocardiales</taxon>
        <taxon>Pseudonocardiaceae</taxon>
        <taxon>Saccharothrix</taxon>
    </lineage>
</organism>
<dbReference type="InterPro" id="IPR000719">
    <property type="entry name" value="Prot_kinase_dom"/>
</dbReference>
<dbReference type="Gene3D" id="3.30.200.20">
    <property type="entry name" value="Phosphorylase Kinase, domain 1"/>
    <property type="match status" value="1"/>
</dbReference>
<dbReference type="Gene3D" id="2.60.40.290">
    <property type="match status" value="1"/>
</dbReference>
<dbReference type="CDD" id="cd14014">
    <property type="entry name" value="STKc_PknB_like"/>
    <property type="match status" value="1"/>
</dbReference>
<dbReference type="PANTHER" id="PTHR43289:SF6">
    <property type="entry name" value="SERINE_THREONINE-PROTEIN KINASE NEKL-3"/>
    <property type="match status" value="1"/>
</dbReference>
<evidence type="ECO:0000256" key="2">
    <source>
        <dbReference type="ARBA" id="ARBA00022527"/>
    </source>
</evidence>
<feature type="binding site" evidence="7">
    <location>
        <position position="41"/>
    </location>
    <ligand>
        <name>ATP</name>
        <dbReference type="ChEBI" id="CHEBI:30616"/>
    </ligand>
</feature>
<dbReference type="AlphaFoldDB" id="A0A7W9HLC7"/>
<evidence type="ECO:0000259" key="11">
    <source>
        <dbReference type="PROSITE" id="PS51173"/>
    </source>
</evidence>
<dbReference type="SMART" id="SM00637">
    <property type="entry name" value="CBD_II"/>
    <property type="match status" value="1"/>
</dbReference>
<keyword evidence="6 7" id="KW-0067">ATP-binding</keyword>
<dbReference type="Gene3D" id="1.10.510.10">
    <property type="entry name" value="Transferase(Phosphotransferase) domain 1"/>
    <property type="match status" value="1"/>
</dbReference>
<evidence type="ECO:0000313" key="13">
    <source>
        <dbReference type="Proteomes" id="UP000552097"/>
    </source>
</evidence>
<dbReference type="GO" id="GO:0005975">
    <property type="term" value="P:carbohydrate metabolic process"/>
    <property type="evidence" value="ECO:0007669"/>
    <property type="project" value="InterPro"/>
</dbReference>
<keyword evidence="13" id="KW-1185">Reference proteome</keyword>
<dbReference type="RefSeq" id="WP_184921414.1">
    <property type="nucleotide sequence ID" value="NZ_JACHMO010000001.1"/>
</dbReference>
<evidence type="ECO:0000256" key="8">
    <source>
        <dbReference type="SAM" id="MobiDB-lite"/>
    </source>
</evidence>
<name>A0A7W9HLC7_9PSEU</name>
<keyword evidence="4 7" id="KW-0547">Nucleotide-binding</keyword>
<feature type="transmembrane region" description="Helical" evidence="9">
    <location>
        <begin position="306"/>
        <end position="327"/>
    </location>
</feature>
<evidence type="ECO:0000256" key="9">
    <source>
        <dbReference type="SAM" id="Phobius"/>
    </source>
</evidence>
<dbReference type="GO" id="GO:0004553">
    <property type="term" value="F:hydrolase activity, hydrolyzing O-glycosyl compounds"/>
    <property type="evidence" value="ECO:0007669"/>
    <property type="project" value="InterPro"/>
</dbReference>
<keyword evidence="2 12" id="KW-0723">Serine/threonine-protein kinase</keyword>
<dbReference type="InterPro" id="IPR017441">
    <property type="entry name" value="Protein_kinase_ATP_BS"/>
</dbReference>
<dbReference type="SUPFAM" id="SSF49384">
    <property type="entry name" value="Carbohydrate-binding domain"/>
    <property type="match status" value="1"/>
</dbReference>
<dbReference type="Pfam" id="PF00553">
    <property type="entry name" value="CBM_2"/>
    <property type="match status" value="1"/>
</dbReference>
<dbReference type="Pfam" id="PF00069">
    <property type="entry name" value="Pkinase"/>
    <property type="match status" value="1"/>
</dbReference>
<accession>A0A7W9HLC7</accession>
<evidence type="ECO:0000256" key="5">
    <source>
        <dbReference type="ARBA" id="ARBA00022777"/>
    </source>
</evidence>
<proteinExistence type="predicted"/>
<dbReference type="GO" id="GO:0004674">
    <property type="term" value="F:protein serine/threonine kinase activity"/>
    <property type="evidence" value="ECO:0007669"/>
    <property type="project" value="UniProtKB-KW"/>
</dbReference>
<keyword evidence="9" id="KW-0812">Transmembrane</keyword>
<dbReference type="PANTHER" id="PTHR43289">
    <property type="entry name" value="MITOGEN-ACTIVATED PROTEIN KINASE KINASE KINASE 20-RELATED"/>
    <property type="match status" value="1"/>
</dbReference>
<dbReference type="EMBL" id="JACHMO010000001">
    <property type="protein sequence ID" value="MBB5803859.1"/>
    <property type="molecule type" value="Genomic_DNA"/>
</dbReference>
<dbReference type="EC" id="2.7.11.1" evidence="1"/>
<gene>
    <name evidence="12" type="ORF">F4560_003627</name>
</gene>
<dbReference type="InterPro" id="IPR008965">
    <property type="entry name" value="CBM2/CBM3_carb-bd_dom_sf"/>
</dbReference>
<evidence type="ECO:0000313" key="12">
    <source>
        <dbReference type="EMBL" id="MBB5803859.1"/>
    </source>
</evidence>
<feature type="domain" description="Protein kinase" evidence="10">
    <location>
        <begin position="12"/>
        <end position="263"/>
    </location>
</feature>
<dbReference type="PROSITE" id="PS00107">
    <property type="entry name" value="PROTEIN_KINASE_ATP"/>
    <property type="match status" value="1"/>
</dbReference>
<reference evidence="12 13" key="1">
    <citation type="submission" date="2020-08" db="EMBL/GenBank/DDBJ databases">
        <title>Sequencing the genomes of 1000 actinobacteria strains.</title>
        <authorList>
            <person name="Klenk H.-P."/>
        </authorList>
    </citation>
    <scope>NUCLEOTIDE SEQUENCE [LARGE SCALE GENOMIC DNA]</scope>
    <source>
        <strain evidence="12 13">DSM 45486</strain>
    </source>
</reference>
<dbReference type="InterPro" id="IPR012291">
    <property type="entry name" value="CBM2_carb-bd_dom_sf"/>
</dbReference>
<dbReference type="GO" id="GO:0030247">
    <property type="term" value="F:polysaccharide binding"/>
    <property type="evidence" value="ECO:0007669"/>
    <property type="project" value="UniProtKB-UniRule"/>
</dbReference>
<dbReference type="PROSITE" id="PS51173">
    <property type="entry name" value="CBM2"/>
    <property type="match status" value="1"/>
</dbReference>
<feature type="region of interest" description="Disordered" evidence="8">
    <location>
        <begin position="331"/>
        <end position="378"/>
    </location>
</feature>
<evidence type="ECO:0000259" key="10">
    <source>
        <dbReference type="PROSITE" id="PS50011"/>
    </source>
</evidence>
<evidence type="ECO:0000256" key="3">
    <source>
        <dbReference type="ARBA" id="ARBA00022679"/>
    </source>
</evidence>
<dbReference type="GO" id="GO:0005524">
    <property type="term" value="F:ATP binding"/>
    <property type="evidence" value="ECO:0007669"/>
    <property type="project" value="UniProtKB-UniRule"/>
</dbReference>
<feature type="compositionally biased region" description="Low complexity" evidence="8">
    <location>
        <begin position="340"/>
        <end position="368"/>
    </location>
</feature>
<evidence type="ECO:0000256" key="6">
    <source>
        <dbReference type="ARBA" id="ARBA00022840"/>
    </source>
</evidence>
<comment type="caution">
    <text evidence="12">The sequence shown here is derived from an EMBL/GenBank/DDBJ whole genome shotgun (WGS) entry which is preliminary data.</text>
</comment>